<gene>
    <name evidence="2" type="ORF">D1B31_22630</name>
</gene>
<organism evidence="2 3">
    <name type="scientific">Neobacillus notoginsengisoli</name>
    <dbReference type="NCBI Taxonomy" id="1578198"/>
    <lineage>
        <taxon>Bacteria</taxon>
        <taxon>Bacillati</taxon>
        <taxon>Bacillota</taxon>
        <taxon>Bacilli</taxon>
        <taxon>Bacillales</taxon>
        <taxon>Bacillaceae</taxon>
        <taxon>Neobacillus</taxon>
    </lineage>
</organism>
<feature type="transmembrane region" description="Helical" evidence="1">
    <location>
        <begin position="65"/>
        <end position="84"/>
    </location>
</feature>
<dbReference type="RefSeq" id="WP_118924740.1">
    <property type="nucleotide sequence ID" value="NZ_QWEG01000024.1"/>
</dbReference>
<dbReference type="AlphaFoldDB" id="A0A417YET0"/>
<keyword evidence="3" id="KW-1185">Reference proteome</keyword>
<keyword evidence="1" id="KW-0812">Transmembrane</keyword>
<evidence type="ECO:0008006" key="4">
    <source>
        <dbReference type="Google" id="ProtNLM"/>
    </source>
</evidence>
<evidence type="ECO:0000313" key="2">
    <source>
        <dbReference type="EMBL" id="RHW31184.1"/>
    </source>
</evidence>
<feature type="transmembrane region" description="Helical" evidence="1">
    <location>
        <begin position="119"/>
        <end position="142"/>
    </location>
</feature>
<keyword evidence="1" id="KW-0472">Membrane</keyword>
<sequence>MAKKLVIIFSLLYMAFMAWLAFRFYDQQESFKFSVAAAGIGCGAVPLILGFFAKWKFNLPLVLSYLIFLFCAQYLGSISGWYGLGWWDTFLHALSGAILGFAGIALYERMIHRDAGNSISAWFVFLFVFSFAVFGGVVWEIYEFSSDQFFGMNLQGGGNKDTMIDLISDTLGGLAVGIGSGVRTKLKKNNG</sequence>
<protein>
    <recommendedName>
        <fullName evidence="4">Membrane-spanning protein</fullName>
    </recommendedName>
</protein>
<name>A0A417YET0_9BACI</name>
<dbReference type="EMBL" id="QWEG01000024">
    <property type="protein sequence ID" value="RHW31184.1"/>
    <property type="molecule type" value="Genomic_DNA"/>
</dbReference>
<comment type="caution">
    <text evidence="2">The sequence shown here is derived from an EMBL/GenBank/DDBJ whole genome shotgun (WGS) entry which is preliminary data.</text>
</comment>
<reference evidence="2 3" key="1">
    <citation type="journal article" date="2017" name="Int. J. Syst. Evol. Microbiol.">
        <title>Bacillus notoginsengisoli sp. nov., a novel bacterium isolated from the rhizosphere of Panax notoginseng.</title>
        <authorList>
            <person name="Zhang M.Y."/>
            <person name="Cheng J."/>
            <person name="Cai Y."/>
            <person name="Zhang T.Y."/>
            <person name="Wu Y.Y."/>
            <person name="Manikprabhu D."/>
            <person name="Li W.J."/>
            <person name="Zhang Y.X."/>
        </authorList>
    </citation>
    <scope>NUCLEOTIDE SEQUENCE [LARGE SCALE GENOMIC DNA]</scope>
    <source>
        <strain evidence="2 3">JCM 30743</strain>
    </source>
</reference>
<feature type="transmembrane region" description="Helical" evidence="1">
    <location>
        <begin position="33"/>
        <end position="53"/>
    </location>
</feature>
<evidence type="ECO:0000256" key="1">
    <source>
        <dbReference type="SAM" id="Phobius"/>
    </source>
</evidence>
<keyword evidence="1" id="KW-1133">Transmembrane helix</keyword>
<feature type="transmembrane region" description="Helical" evidence="1">
    <location>
        <begin position="90"/>
        <end position="107"/>
    </location>
</feature>
<accession>A0A417YET0</accession>
<dbReference type="Pfam" id="PF09997">
    <property type="entry name" value="DUF2238"/>
    <property type="match status" value="1"/>
</dbReference>
<dbReference type="Proteomes" id="UP000284416">
    <property type="component" value="Unassembled WGS sequence"/>
</dbReference>
<proteinExistence type="predicted"/>
<evidence type="ECO:0000313" key="3">
    <source>
        <dbReference type="Proteomes" id="UP000284416"/>
    </source>
</evidence>
<feature type="transmembrane region" description="Helical" evidence="1">
    <location>
        <begin position="162"/>
        <end position="182"/>
    </location>
</feature>
<dbReference type="OrthoDB" id="4966203at2"/>
<dbReference type="InterPro" id="IPR014509">
    <property type="entry name" value="YjdF-like"/>
</dbReference>